<sequence length="246" mass="27730">MTANLKKIAFVSKREDLSQFEFERYWRSHHGPLLSSIPDYRDWRQRYLQNHIVGNGPLGNAFTYAGLAEFWLPGISSGESGFVATSFYKERIQPDEGNFTDADKTVAMTASEQIVIPGGGPVKIFVISKRISSITDDDFAKRLVTEYVYPIQNDSVLTSELRGWSIDLVMANSSYRPGAVKVDNDMADCVESFWFSNKDDAWSFLTSTAFGNVRENFLQTATSIFVDEYEMFDDCAPGEGGLEIER</sequence>
<dbReference type="EMBL" id="JACICB010000021">
    <property type="protein sequence ID" value="MBB3708578.1"/>
    <property type="molecule type" value="Genomic_DNA"/>
</dbReference>
<evidence type="ECO:0000259" key="1">
    <source>
        <dbReference type="Pfam" id="PF07110"/>
    </source>
</evidence>
<evidence type="ECO:0000313" key="5">
    <source>
        <dbReference type="Proteomes" id="UP000577697"/>
    </source>
</evidence>
<evidence type="ECO:0000313" key="3">
    <source>
        <dbReference type="EMBL" id="MBB3708578.1"/>
    </source>
</evidence>
<dbReference type="InterPro" id="IPR009799">
    <property type="entry name" value="EthD_dom"/>
</dbReference>
<organism evidence="2 4">
    <name type="scientific">Aminobacter aminovorans</name>
    <name type="common">Chelatobacter heintzii</name>
    <dbReference type="NCBI Taxonomy" id="83263"/>
    <lineage>
        <taxon>Bacteria</taxon>
        <taxon>Pseudomonadati</taxon>
        <taxon>Pseudomonadota</taxon>
        <taxon>Alphaproteobacteria</taxon>
        <taxon>Hyphomicrobiales</taxon>
        <taxon>Phyllobacteriaceae</taxon>
        <taxon>Aminobacter</taxon>
    </lineage>
</organism>
<reference evidence="3 5" key="2">
    <citation type="submission" date="2020-08" db="EMBL/GenBank/DDBJ databases">
        <title>Genomic Encyclopedia of Type Strains, Phase IV (KMG-IV): sequencing the most valuable type-strain genomes for metagenomic binning, comparative biology and taxonomic classification.</title>
        <authorList>
            <person name="Goeker M."/>
        </authorList>
    </citation>
    <scope>NUCLEOTIDE SEQUENCE [LARGE SCALE GENOMIC DNA]</scope>
    <source>
        <strain evidence="3 5">DSM 10368</strain>
    </source>
</reference>
<feature type="domain" description="EthD" evidence="1">
    <location>
        <begin position="14"/>
        <end position="102"/>
    </location>
</feature>
<geneLocation type="plasmid" evidence="2 4">
    <name>pAA04</name>
</geneLocation>
<dbReference type="NCBIfam" id="TIGR02118">
    <property type="entry name" value="EthD family reductase"/>
    <property type="match status" value="1"/>
</dbReference>
<dbReference type="SUPFAM" id="SSF54909">
    <property type="entry name" value="Dimeric alpha+beta barrel"/>
    <property type="match status" value="1"/>
</dbReference>
<dbReference type="Pfam" id="PF07110">
    <property type="entry name" value="EthD"/>
    <property type="match status" value="1"/>
</dbReference>
<evidence type="ECO:0000313" key="4">
    <source>
        <dbReference type="Proteomes" id="UP000075755"/>
    </source>
</evidence>
<keyword evidence="5" id="KW-1185">Reference proteome</keyword>
<proteinExistence type="predicted"/>
<accession>A0AAC8YWE4</accession>
<dbReference type="KEGG" id="aak:AA2016_6613"/>
<dbReference type="Gene3D" id="3.30.70.100">
    <property type="match status" value="1"/>
</dbReference>
<dbReference type="EMBL" id="CP015009">
    <property type="protein sequence ID" value="AMS45503.1"/>
    <property type="molecule type" value="Genomic_DNA"/>
</dbReference>
<keyword evidence="2" id="KW-0614">Plasmid</keyword>
<dbReference type="Proteomes" id="UP000577697">
    <property type="component" value="Unassembled WGS sequence"/>
</dbReference>
<dbReference type="RefSeq" id="WP_067970246.1">
    <property type="nucleotide sequence ID" value="NZ_CP015009.1"/>
</dbReference>
<name>A0AAC8YWE4_AMIAI</name>
<protein>
    <submittedName>
        <fullName evidence="3">Uncharacterized protein (TIGR02118 family)</fullName>
    </submittedName>
</protein>
<gene>
    <name evidence="2" type="ORF">AA2016_6613</name>
    <name evidence="3" type="ORF">FHS67_004918</name>
</gene>
<dbReference type="Proteomes" id="UP000075755">
    <property type="component" value="Plasmid pAA04"/>
</dbReference>
<dbReference type="InterPro" id="IPR011008">
    <property type="entry name" value="Dimeric_a/b-barrel"/>
</dbReference>
<evidence type="ECO:0000313" key="2">
    <source>
        <dbReference type="EMBL" id="AMS45503.1"/>
    </source>
</evidence>
<dbReference type="GO" id="GO:0016491">
    <property type="term" value="F:oxidoreductase activity"/>
    <property type="evidence" value="ECO:0007669"/>
    <property type="project" value="InterPro"/>
</dbReference>
<dbReference type="AlphaFoldDB" id="A0AAC8YWE4"/>
<reference evidence="2 4" key="1">
    <citation type="submission" date="2016-03" db="EMBL/GenBank/DDBJ databases">
        <title>Complete genome of Aminobacter aminovorans KCTC 2477.</title>
        <authorList>
            <person name="Kim K.M."/>
        </authorList>
    </citation>
    <scope>NUCLEOTIDE SEQUENCE [LARGE SCALE GENOMIC DNA]</scope>
    <source>
        <strain evidence="2 4">KCTC 2477</strain>
        <plasmid evidence="2 4">pAA04</plasmid>
    </source>
</reference>